<proteinExistence type="predicted"/>
<dbReference type="STRING" id="1120996.SAMN02746066_03409"/>
<dbReference type="EMBL" id="FRCP01000018">
    <property type="protein sequence ID" value="SHM81821.1"/>
    <property type="molecule type" value="Genomic_DNA"/>
</dbReference>
<dbReference type="Proteomes" id="UP000184038">
    <property type="component" value="Unassembled WGS sequence"/>
</dbReference>
<reference evidence="1 2" key="1">
    <citation type="submission" date="2016-11" db="EMBL/GenBank/DDBJ databases">
        <authorList>
            <person name="Jaros S."/>
            <person name="Januszkiewicz K."/>
            <person name="Wedrychowicz H."/>
        </authorList>
    </citation>
    <scope>NUCLEOTIDE SEQUENCE [LARGE SCALE GENOMIC DNA]</scope>
    <source>
        <strain evidence="1 2">DSM 15930</strain>
    </source>
</reference>
<dbReference type="RefSeq" id="WP_073289607.1">
    <property type="nucleotide sequence ID" value="NZ_FRCP01000018.1"/>
</dbReference>
<sequence>MDKNKIPEVINNFNVYKQGNQFVGISGEVTLPDLESITATIEGAGVLGQYETAIIGMFSSMKMEIPFRMLEDDVFSVMDPTELLDLTLRASQQYTARDTSALDYMGMRVVVRGKNVSSKFGKLKKGEQMDPSVTVEILYILIEIDGETKLELDKLNSKYIVNGKDVLQKVRNQC</sequence>
<gene>
    <name evidence="1" type="ORF">SAMN02746066_03409</name>
</gene>
<evidence type="ECO:0000313" key="1">
    <source>
        <dbReference type="EMBL" id="SHM81821.1"/>
    </source>
</evidence>
<dbReference type="AlphaFoldDB" id="A0A1M7LVK8"/>
<protein>
    <recommendedName>
        <fullName evidence="3">Phage tail tube protein FII</fullName>
    </recommendedName>
</protein>
<evidence type="ECO:0008006" key="3">
    <source>
        <dbReference type="Google" id="ProtNLM"/>
    </source>
</evidence>
<keyword evidence="2" id="KW-1185">Reference proteome</keyword>
<dbReference type="OrthoDB" id="9814992at2"/>
<dbReference type="Pfam" id="PF04985">
    <property type="entry name" value="Phage_tube"/>
    <property type="match status" value="1"/>
</dbReference>
<organism evidence="1 2">
    <name type="scientific">Anaerosporobacter mobilis DSM 15930</name>
    <dbReference type="NCBI Taxonomy" id="1120996"/>
    <lineage>
        <taxon>Bacteria</taxon>
        <taxon>Bacillati</taxon>
        <taxon>Bacillota</taxon>
        <taxon>Clostridia</taxon>
        <taxon>Lachnospirales</taxon>
        <taxon>Lachnospiraceae</taxon>
        <taxon>Anaerosporobacter</taxon>
    </lineage>
</organism>
<accession>A0A1M7LVK8</accession>
<dbReference type="InterPro" id="IPR006498">
    <property type="entry name" value="Tail_tube"/>
</dbReference>
<evidence type="ECO:0000313" key="2">
    <source>
        <dbReference type="Proteomes" id="UP000184038"/>
    </source>
</evidence>
<name>A0A1M7LVK8_9FIRM</name>